<dbReference type="WBParaSite" id="Csp11.Scaffold605.g5677.t1">
    <property type="protein sequence ID" value="Csp11.Scaffold605.g5677.t1"/>
    <property type="gene ID" value="Csp11.Scaffold605.g5677"/>
</dbReference>
<proteinExistence type="predicted"/>
<evidence type="ECO:0000313" key="1">
    <source>
        <dbReference type="Proteomes" id="UP000095282"/>
    </source>
</evidence>
<dbReference type="AlphaFoldDB" id="A0A1I7TGD8"/>
<reference evidence="2" key="1">
    <citation type="submission" date="2016-11" db="UniProtKB">
        <authorList>
            <consortium name="WormBaseParasite"/>
        </authorList>
    </citation>
    <scope>IDENTIFICATION</scope>
</reference>
<dbReference type="eggNOG" id="ENOG502TK77">
    <property type="taxonomic scope" value="Eukaryota"/>
</dbReference>
<protein>
    <submittedName>
        <fullName evidence="2">MucBP_2 domain-containing protein</fullName>
    </submittedName>
</protein>
<sequence>MGRRSPKHTIVEYYDVVPNKKPTVEDLRTRIGYDASGNVLYAVQYVDVPVGANHTISTTNSSSCTTITPPASP</sequence>
<accession>A0A1I7TGD8</accession>
<evidence type="ECO:0000313" key="2">
    <source>
        <dbReference type="WBParaSite" id="Csp11.Scaffold605.g5677.t1"/>
    </source>
</evidence>
<name>A0A1I7TGD8_9PELO</name>
<keyword evidence="1" id="KW-1185">Reference proteome</keyword>
<dbReference type="Proteomes" id="UP000095282">
    <property type="component" value="Unplaced"/>
</dbReference>
<organism evidence="1 2">
    <name type="scientific">Caenorhabditis tropicalis</name>
    <dbReference type="NCBI Taxonomy" id="1561998"/>
    <lineage>
        <taxon>Eukaryota</taxon>
        <taxon>Metazoa</taxon>
        <taxon>Ecdysozoa</taxon>
        <taxon>Nematoda</taxon>
        <taxon>Chromadorea</taxon>
        <taxon>Rhabditida</taxon>
        <taxon>Rhabditina</taxon>
        <taxon>Rhabditomorpha</taxon>
        <taxon>Rhabditoidea</taxon>
        <taxon>Rhabditidae</taxon>
        <taxon>Peloderinae</taxon>
        <taxon>Caenorhabditis</taxon>
    </lineage>
</organism>